<protein>
    <submittedName>
        <fullName evidence="1">Transposase</fullName>
    </submittedName>
</protein>
<dbReference type="AlphaFoldDB" id="A0A4S1XG74"/>
<dbReference type="EMBL" id="SRXT01000002">
    <property type="protein sequence ID" value="TGX54995.1"/>
    <property type="molecule type" value="Genomic_DNA"/>
</dbReference>
<reference evidence="1 2" key="1">
    <citation type="submission" date="2019-04" db="EMBL/GenBank/DDBJ databases">
        <title>Sphingomonas psychrotolerans sp. nov., isolated from soil in the Tianshan Mountains, Xinjiang, China.</title>
        <authorList>
            <person name="Luo Y."/>
            <person name="Sheng H."/>
        </authorList>
    </citation>
    <scope>NUCLEOTIDE SEQUENCE [LARGE SCALE GENOMIC DNA]</scope>
    <source>
        <strain evidence="1 2">ZFGT-11</strain>
    </source>
</reference>
<name>A0A4S1XG74_9SPHN</name>
<accession>A0A4S1XG74</accession>
<dbReference type="OrthoDB" id="8778913at2"/>
<comment type="caution">
    <text evidence="1">The sequence shown here is derived from an EMBL/GenBank/DDBJ whole genome shotgun (WGS) entry which is preliminary data.</text>
</comment>
<organism evidence="1 2">
    <name type="scientific">Sphingomonas gei</name>
    <dbReference type="NCBI Taxonomy" id="1395960"/>
    <lineage>
        <taxon>Bacteria</taxon>
        <taxon>Pseudomonadati</taxon>
        <taxon>Pseudomonadota</taxon>
        <taxon>Alphaproteobacteria</taxon>
        <taxon>Sphingomonadales</taxon>
        <taxon>Sphingomonadaceae</taxon>
        <taxon>Sphingomonas</taxon>
    </lineage>
</organism>
<gene>
    <name evidence="1" type="ORF">E5A73_06025</name>
</gene>
<sequence length="305" mass="34420">MPLVIDSPQTDAIELGEIIEYLHDENIDTSDHDQMIAAAPMLKRLSNNRSFLGDMALDELKKRTGIGNGSNNYGPQVIMLYAPTKRQQTFFLRANFWPSNNDHILRASGPEQFFYHHPHDHSFNFLTVGHFGPGYSSNYYTYDYEDTAGYPGEPVDLKFVEKSSLSEGKVMLYRACYDIHDQLPPESMSISLNIMELTVRGSVVDQYGFDVERNFVGNMINRMSMCSLMPVIAQVGGENAQDYLAETARSHLSERVRFAALKAMAAKQPDLETTMEVFQQGTRSESALVAGWAQHKLTRLESLRA</sequence>
<keyword evidence="2" id="KW-1185">Reference proteome</keyword>
<evidence type="ECO:0000313" key="1">
    <source>
        <dbReference type="EMBL" id="TGX54995.1"/>
    </source>
</evidence>
<dbReference type="Proteomes" id="UP000306147">
    <property type="component" value="Unassembled WGS sequence"/>
</dbReference>
<proteinExistence type="predicted"/>
<dbReference type="RefSeq" id="WP_135962889.1">
    <property type="nucleotide sequence ID" value="NZ_SRXT01000002.1"/>
</dbReference>
<evidence type="ECO:0000313" key="2">
    <source>
        <dbReference type="Proteomes" id="UP000306147"/>
    </source>
</evidence>